<gene>
    <name evidence="1" type="ORF">ACMD2_27059</name>
</gene>
<dbReference type="Proteomes" id="UP000092600">
    <property type="component" value="Unassembled WGS sequence"/>
</dbReference>
<dbReference type="EMBL" id="LSRQ01003826">
    <property type="protein sequence ID" value="OAY70623.1"/>
    <property type="molecule type" value="Genomic_DNA"/>
</dbReference>
<feature type="non-terminal residue" evidence="1">
    <location>
        <position position="363"/>
    </location>
</feature>
<dbReference type="PANTHER" id="PTHR33710">
    <property type="entry name" value="BNAC02G09200D PROTEIN"/>
    <property type="match status" value="1"/>
</dbReference>
<protein>
    <recommendedName>
        <fullName evidence="3">Endonuclease/exonuclease/phosphatase domain-containing protein</fullName>
    </recommendedName>
</protein>
<dbReference type="STRING" id="4615.A0A199V0V7"/>
<evidence type="ECO:0000313" key="1">
    <source>
        <dbReference type="EMBL" id="OAY70623.1"/>
    </source>
</evidence>
<dbReference type="Gene3D" id="3.60.10.10">
    <property type="entry name" value="Endonuclease/exonuclease/phosphatase"/>
    <property type="match status" value="1"/>
</dbReference>
<name>A0A199V0V7_ANACO</name>
<dbReference type="InterPro" id="IPR036691">
    <property type="entry name" value="Endo/exonu/phosph_ase_sf"/>
</dbReference>
<proteinExistence type="predicted"/>
<accession>A0A199V0V7</accession>
<dbReference type="PANTHER" id="PTHR33710:SF71">
    <property type="entry name" value="ENDONUCLEASE_EXONUCLEASE_PHOSPHATASE DOMAIN-CONTAINING PROTEIN"/>
    <property type="match status" value="1"/>
</dbReference>
<organism evidence="1 2">
    <name type="scientific">Ananas comosus</name>
    <name type="common">Pineapple</name>
    <name type="synonym">Ananas ananas</name>
    <dbReference type="NCBI Taxonomy" id="4615"/>
    <lineage>
        <taxon>Eukaryota</taxon>
        <taxon>Viridiplantae</taxon>
        <taxon>Streptophyta</taxon>
        <taxon>Embryophyta</taxon>
        <taxon>Tracheophyta</taxon>
        <taxon>Spermatophyta</taxon>
        <taxon>Magnoliopsida</taxon>
        <taxon>Liliopsida</taxon>
        <taxon>Poales</taxon>
        <taxon>Bromeliaceae</taxon>
        <taxon>Bromelioideae</taxon>
        <taxon>Ananas</taxon>
    </lineage>
</organism>
<reference evidence="1 2" key="1">
    <citation type="journal article" date="2016" name="DNA Res.">
        <title>The draft genome of MD-2 pineapple using hybrid error correction of long reads.</title>
        <authorList>
            <person name="Redwan R.M."/>
            <person name="Saidin A."/>
            <person name="Kumar S.V."/>
        </authorList>
    </citation>
    <scope>NUCLEOTIDE SEQUENCE [LARGE SCALE GENOMIC DNA]</scope>
    <source>
        <strain evidence="2">cv. MD2</strain>
        <tissue evidence="1">Leaf</tissue>
    </source>
</reference>
<sequence>MCSEVIVRIFSITLKLTHLSSRKIFYLTNVYGPPTWDGKEDFCSELRALKGICTGKWVICGDFNFTRYQSERKGKHWSYKATAMFSDLIRDLAAIDLPLANQSFTWSNMQQSPTLAKLDRFLVSTEWDLSFPHRRVKALPRLTSDHTPILLSTSSLPPPRRFRFEKVWLTKGDFMANVPLWWNEVSPKNSAVLTLTAKLRHCRARIREWCSASFYCISNTIKTLQEDIQSLDHLEEHSPLPSDARVKRENLKSLLQSILQEEEILWKTRAQQCWLKEGDGNTKFFHAMANGRRRINTIESIEDDQGRLIYNEAEKRSYFFHAFKGLFGLEEDRTEWCFDLSLSIVVYLVRRVKKYEVNATQDD</sequence>
<dbReference type="SUPFAM" id="SSF56219">
    <property type="entry name" value="DNase I-like"/>
    <property type="match status" value="1"/>
</dbReference>
<evidence type="ECO:0000313" key="2">
    <source>
        <dbReference type="Proteomes" id="UP000092600"/>
    </source>
</evidence>
<evidence type="ECO:0008006" key="3">
    <source>
        <dbReference type="Google" id="ProtNLM"/>
    </source>
</evidence>
<dbReference type="AlphaFoldDB" id="A0A199V0V7"/>
<comment type="caution">
    <text evidence="1">The sequence shown here is derived from an EMBL/GenBank/DDBJ whole genome shotgun (WGS) entry which is preliminary data.</text>
</comment>